<comment type="caution">
    <text evidence="2">The sequence shown here is derived from an EMBL/GenBank/DDBJ whole genome shotgun (WGS) entry which is preliminary data.</text>
</comment>
<organism evidence="2 3">
    <name type="scientific">Tachysurus vachellii</name>
    <name type="common">Darkbarbel catfish</name>
    <name type="synonym">Pelteobagrus vachellii</name>
    <dbReference type="NCBI Taxonomy" id="175792"/>
    <lineage>
        <taxon>Eukaryota</taxon>
        <taxon>Metazoa</taxon>
        <taxon>Chordata</taxon>
        <taxon>Craniata</taxon>
        <taxon>Vertebrata</taxon>
        <taxon>Euteleostomi</taxon>
        <taxon>Actinopterygii</taxon>
        <taxon>Neopterygii</taxon>
        <taxon>Teleostei</taxon>
        <taxon>Ostariophysi</taxon>
        <taxon>Siluriformes</taxon>
        <taxon>Bagridae</taxon>
        <taxon>Tachysurus</taxon>
    </lineage>
</organism>
<protein>
    <recommendedName>
        <fullName evidence="4">Protein LIAT1</fullName>
    </recommendedName>
</protein>
<feature type="compositionally biased region" description="Basic and acidic residues" evidence="1">
    <location>
        <begin position="1"/>
        <end position="21"/>
    </location>
</feature>
<dbReference type="AlphaFoldDB" id="A0AA88S9X3"/>
<feature type="compositionally biased region" description="Basic and acidic residues" evidence="1">
    <location>
        <begin position="81"/>
        <end position="95"/>
    </location>
</feature>
<name>A0AA88S9X3_TACVA</name>
<dbReference type="PANTHER" id="PTHR36474">
    <property type="entry name" value="PROTEIN LIAT1"/>
    <property type="match status" value="1"/>
</dbReference>
<proteinExistence type="predicted"/>
<feature type="region of interest" description="Disordered" evidence="1">
    <location>
        <begin position="1"/>
        <end position="122"/>
    </location>
</feature>
<feature type="compositionally biased region" description="Low complexity" evidence="1">
    <location>
        <begin position="70"/>
        <end position="80"/>
    </location>
</feature>
<dbReference type="PANTHER" id="PTHR36474:SF1">
    <property type="entry name" value="PROTEIN LIAT1"/>
    <property type="match status" value="1"/>
</dbReference>
<dbReference type="Proteomes" id="UP001187315">
    <property type="component" value="Unassembled WGS sequence"/>
</dbReference>
<gene>
    <name evidence="2" type="ORF">Q7C36_017934</name>
</gene>
<evidence type="ECO:0000256" key="1">
    <source>
        <dbReference type="SAM" id="MobiDB-lite"/>
    </source>
</evidence>
<feature type="compositionally biased region" description="Basic and acidic residues" evidence="1">
    <location>
        <begin position="40"/>
        <end position="52"/>
    </location>
</feature>
<reference evidence="2" key="1">
    <citation type="submission" date="2023-08" db="EMBL/GenBank/DDBJ databases">
        <title>Pelteobagrus vachellii genome.</title>
        <authorList>
            <person name="Liu H."/>
        </authorList>
    </citation>
    <scope>NUCLEOTIDE SEQUENCE</scope>
    <source>
        <strain evidence="2">PRFRI_2022a</strain>
        <tissue evidence="2">Muscle</tissue>
    </source>
</reference>
<evidence type="ECO:0008006" key="4">
    <source>
        <dbReference type="Google" id="ProtNLM"/>
    </source>
</evidence>
<keyword evidence="3" id="KW-1185">Reference proteome</keyword>
<evidence type="ECO:0000313" key="3">
    <source>
        <dbReference type="Proteomes" id="UP001187315"/>
    </source>
</evidence>
<dbReference type="EMBL" id="JAVHJS010000019">
    <property type="protein sequence ID" value="KAK2827008.1"/>
    <property type="molecule type" value="Genomic_DNA"/>
</dbReference>
<evidence type="ECO:0000313" key="2">
    <source>
        <dbReference type="EMBL" id="KAK2827008.1"/>
    </source>
</evidence>
<dbReference type="InterPro" id="IPR038794">
    <property type="entry name" value="LIAT1"/>
</dbReference>
<accession>A0AA88S9X3</accession>
<sequence>MGKLRDPRDGIQSSRRGDDHNTPSSGSAGKEGKKKKRRNTTKEKNKPICELKKRGHPSTPSHSDDSEKPQTQQSTNTEQSSDLKHAKGQGEEKSARKSRKGKTKQPAVEKTPASDKEYKMDAASQIQESLRWEGVLDDPVAEADRLEAYKANRRKRYLAFKQTLLENAKVAFSSESDGSKLGRACKAGSATIM</sequence>